<dbReference type="AlphaFoldDB" id="A0A8X6II56"/>
<reference evidence="1" key="1">
    <citation type="submission" date="2020-08" db="EMBL/GenBank/DDBJ databases">
        <title>Multicomponent nature underlies the extraordinary mechanical properties of spider dragline silk.</title>
        <authorList>
            <person name="Kono N."/>
            <person name="Nakamura H."/>
            <person name="Mori M."/>
            <person name="Yoshida Y."/>
            <person name="Ohtoshi R."/>
            <person name="Malay A.D."/>
            <person name="Moran D.A.P."/>
            <person name="Tomita M."/>
            <person name="Numata K."/>
            <person name="Arakawa K."/>
        </authorList>
    </citation>
    <scope>NUCLEOTIDE SEQUENCE</scope>
</reference>
<sequence>MINLPCRFLDGRDEEKQKKCISRAKKTDTTSLGIMNPSFLGVDYQRLQGPETLVGCVPIARGCNFETFNWQKNLKDKEVNERPFGSAWVTQDLKVVGLMDWVTLDKI</sequence>
<organism evidence="1 2">
    <name type="scientific">Trichonephila inaurata madagascariensis</name>
    <dbReference type="NCBI Taxonomy" id="2747483"/>
    <lineage>
        <taxon>Eukaryota</taxon>
        <taxon>Metazoa</taxon>
        <taxon>Ecdysozoa</taxon>
        <taxon>Arthropoda</taxon>
        <taxon>Chelicerata</taxon>
        <taxon>Arachnida</taxon>
        <taxon>Araneae</taxon>
        <taxon>Araneomorphae</taxon>
        <taxon>Entelegynae</taxon>
        <taxon>Araneoidea</taxon>
        <taxon>Nephilidae</taxon>
        <taxon>Trichonephila</taxon>
        <taxon>Trichonephila inaurata</taxon>
    </lineage>
</organism>
<dbReference type="Proteomes" id="UP000886998">
    <property type="component" value="Unassembled WGS sequence"/>
</dbReference>
<comment type="caution">
    <text evidence="1">The sequence shown here is derived from an EMBL/GenBank/DDBJ whole genome shotgun (WGS) entry which is preliminary data.</text>
</comment>
<name>A0A8X6II56_9ARAC</name>
<dbReference type="EMBL" id="BMAV01026059">
    <property type="protein sequence ID" value="GFS46971.1"/>
    <property type="molecule type" value="Genomic_DNA"/>
</dbReference>
<evidence type="ECO:0000313" key="2">
    <source>
        <dbReference type="Proteomes" id="UP000886998"/>
    </source>
</evidence>
<proteinExistence type="predicted"/>
<gene>
    <name evidence="1" type="ORF">TNIN_492091</name>
</gene>
<keyword evidence="2" id="KW-1185">Reference proteome</keyword>
<evidence type="ECO:0000313" key="1">
    <source>
        <dbReference type="EMBL" id="GFS46971.1"/>
    </source>
</evidence>
<accession>A0A8X6II56</accession>
<protein>
    <submittedName>
        <fullName evidence="1">Uncharacterized protein</fullName>
    </submittedName>
</protein>